<dbReference type="PaxDb" id="4097-A0A1S4DM33"/>
<dbReference type="KEGG" id="nta:107831247"/>
<protein>
    <recommendedName>
        <fullName evidence="2">Retrotransposon Copia-like N-terminal domain-containing protein</fullName>
    </recommendedName>
</protein>
<dbReference type="STRING" id="4097.A0A1S4DM33"/>
<name>A0A1S4DM33_TOBAC</name>
<dbReference type="PANTHER" id="PTHR47481:SF29">
    <property type="entry name" value="RETROTRANSPOSON GAG DOMAIN-CONTAINING PROTEIN"/>
    <property type="match status" value="1"/>
</dbReference>
<accession>A0A1S4DM33</accession>
<organism evidence="1">
    <name type="scientific">Nicotiana tabacum</name>
    <name type="common">Common tobacco</name>
    <dbReference type="NCBI Taxonomy" id="4097"/>
    <lineage>
        <taxon>Eukaryota</taxon>
        <taxon>Viridiplantae</taxon>
        <taxon>Streptophyta</taxon>
        <taxon>Embryophyta</taxon>
        <taxon>Tracheophyta</taxon>
        <taxon>Spermatophyta</taxon>
        <taxon>Magnoliopsida</taxon>
        <taxon>eudicotyledons</taxon>
        <taxon>Gunneridae</taxon>
        <taxon>Pentapetalae</taxon>
        <taxon>asterids</taxon>
        <taxon>lamiids</taxon>
        <taxon>Solanales</taxon>
        <taxon>Solanaceae</taxon>
        <taxon>Nicotianoideae</taxon>
        <taxon>Nicotianeae</taxon>
        <taxon>Nicotiana</taxon>
    </lineage>
</organism>
<dbReference type="RefSeq" id="XP_016514485.1">
    <property type="nucleotide sequence ID" value="XM_016658999.1"/>
</dbReference>
<sequence>MVSPTSSSQTSSPSSSSMANLLVTPSVKHSVVSVSNIKNLSPTTLDYKNYMLWRELFLPVFKGHGVYGFIDGSYPCPESTLTMDDGTSVTNPAFQQWAIIRPNQSLTAREAWLQIERLFHDHVSSRTLELKVQFHNLKKGSLSIADYVHRLKSIADALTSIGNPISDSDLVLQILSGLPSEYLSVSTSISTRIPLPTFLEARSLLFLYETQLNGFSSTASESSTALVAKQNSSSQGHGRGRNF</sequence>
<gene>
    <name evidence="1" type="primary">LOC107831247</name>
</gene>
<dbReference type="OMA" id="AREAWNY"/>
<evidence type="ECO:0000313" key="1">
    <source>
        <dbReference type="RefSeq" id="XP_016514485.1"/>
    </source>
</evidence>
<reference evidence="1" key="1">
    <citation type="submission" date="2025-08" db="UniProtKB">
        <authorList>
            <consortium name="RefSeq"/>
        </authorList>
    </citation>
    <scope>IDENTIFICATION</scope>
</reference>
<evidence type="ECO:0008006" key="2">
    <source>
        <dbReference type="Google" id="ProtNLM"/>
    </source>
</evidence>
<dbReference type="AlphaFoldDB" id="A0A1S4DM33"/>
<dbReference type="Pfam" id="PF14223">
    <property type="entry name" value="Retrotran_gag_2"/>
    <property type="match status" value="1"/>
</dbReference>
<dbReference type="PANTHER" id="PTHR47481">
    <property type="match status" value="1"/>
</dbReference>
<dbReference type="OrthoDB" id="1303983at2759"/>
<proteinExistence type="predicted"/>